<dbReference type="CDD" id="cd00657">
    <property type="entry name" value="Ferritin_like"/>
    <property type="match status" value="1"/>
</dbReference>
<dbReference type="RefSeq" id="WP_064856616.1">
    <property type="nucleotide sequence ID" value="NZ_LZIM01000104.1"/>
</dbReference>
<dbReference type="InterPro" id="IPR009078">
    <property type="entry name" value="Ferritin-like_SF"/>
</dbReference>
<dbReference type="Pfam" id="PF14530">
    <property type="entry name" value="DUF4439"/>
    <property type="match status" value="1"/>
</dbReference>
<dbReference type="SUPFAM" id="SSF47240">
    <property type="entry name" value="Ferritin-like"/>
    <property type="match status" value="1"/>
</dbReference>
<dbReference type="Proteomes" id="UP000093985">
    <property type="component" value="Unassembled WGS sequence"/>
</dbReference>
<proteinExistence type="predicted"/>
<gene>
    <name evidence="2" type="ORF">A5771_16500</name>
</gene>
<protein>
    <recommendedName>
        <fullName evidence="1">DUF4439 domain-containing protein</fullName>
    </recommendedName>
</protein>
<reference evidence="3" key="1">
    <citation type="submission" date="2016-06" db="EMBL/GenBank/DDBJ databases">
        <authorList>
            <person name="Sutton G."/>
            <person name="Brinkac L."/>
            <person name="Sanka R."/>
            <person name="Adams M."/>
            <person name="Lau E."/>
            <person name="Mehaffy C."/>
            <person name="Tameris M."/>
            <person name="Hatherill M."/>
            <person name="Hanekom W."/>
            <person name="Mahomed H."/>
            <person name="Mcshane H."/>
        </authorList>
    </citation>
    <scope>NUCLEOTIDE SEQUENCE [LARGE SCALE GENOMIC DNA]</scope>
    <source>
        <strain evidence="3">852014-51077_SCH5608930-a</strain>
    </source>
</reference>
<dbReference type="EMBL" id="LZIN01000090">
    <property type="protein sequence ID" value="OBG01575.1"/>
    <property type="molecule type" value="Genomic_DNA"/>
</dbReference>
<organism evidence="2 3">
    <name type="scientific">Mycolicibacter sinensis (strain JDM601)</name>
    <name type="common">Mycobacterium sinense</name>
    <dbReference type="NCBI Taxonomy" id="875328"/>
    <lineage>
        <taxon>Bacteria</taxon>
        <taxon>Bacillati</taxon>
        <taxon>Actinomycetota</taxon>
        <taxon>Actinomycetes</taxon>
        <taxon>Mycobacteriales</taxon>
        <taxon>Mycobacteriaceae</taxon>
        <taxon>Mycolicibacter</taxon>
    </lineage>
</organism>
<evidence type="ECO:0000259" key="1">
    <source>
        <dbReference type="Pfam" id="PF14530"/>
    </source>
</evidence>
<dbReference type="InterPro" id="IPR029447">
    <property type="entry name" value="DUF4439"/>
</dbReference>
<feature type="domain" description="DUF4439" evidence="1">
    <location>
        <begin position="15"/>
        <end position="151"/>
    </location>
</feature>
<accession>A0A1A2EBV0</accession>
<sequence>MTSVEPGALSGPDAALCDALATEYGVVYGYGMVSAYSVPELNDLVVPTIRQHRERRDATIAILTARAVPVPPAAAGYQLPLPMSTSDDAVRLAVRMENDTATAWRAVVEQAREPSDREFAATALGQTAVLAAHWSQALGTWPITRAFPGGQD</sequence>
<name>A0A1A2EBV0_MYCSD</name>
<evidence type="ECO:0000313" key="3">
    <source>
        <dbReference type="Proteomes" id="UP000093985"/>
    </source>
</evidence>
<dbReference type="InterPro" id="IPR012347">
    <property type="entry name" value="Ferritin-like"/>
</dbReference>
<dbReference type="OrthoDB" id="5192349at2"/>
<comment type="caution">
    <text evidence="2">The sequence shown here is derived from an EMBL/GenBank/DDBJ whole genome shotgun (WGS) entry which is preliminary data.</text>
</comment>
<evidence type="ECO:0000313" key="2">
    <source>
        <dbReference type="EMBL" id="OBG01575.1"/>
    </source>
</evidence>
<dbReference type="Gene3D" id="1.20.1260.10">
    <property type="match status" value="1"/>
</dbReference>
<dbReference type="AlphaFoldDB" id="A0A1A2EBV0"/>